<comment type="caution">
    <text evidence="3">The sequence shown here is derived from an EMBL/GenBank/DDBJ whole genome shotgun (WGS) entry which is preliminary data.</text>
</comment>
<dbReference type="EMBL" id="QZAF01000498">
    <property type="protein sequence ID" value="THV66656.1"/>
    <property type="molecule type" value="Genomic_DNA"/>
</dbReference>
<evidence type="ECO:0000256" key="2">
    <source>
        <dbReference type="SAM" id="SignalP"/>
    </source>
</evidence>
<feature type="compositionally biased region" description="Polar residues" evidence="1">
    <location>
        <begin position="668"/>
        <end position="686"/>
    </location>
</feature>
<organism evidence="3 4">
    <name type="scientific">Aureobasidium pullulans</name>
    <name type="common">Black yeast</name>
    <name type="synonym">Pullularia pullulans</name>
    <dbReference type="NCBI Taxonomy" id="5580"/>
    <lineage>
        <taxon>Eukaryota</taxon>
        <taxon>Fungi</taxon>
        <taxon>Dikarya</taxon>
        <taxon>Ascomycota</taxon>
        <taxon>Pezizomycotina</taxon>
        <taxon>Dothideomycetes</taxon>
        <taxon>Dothideomycetidae</taxon>
        <taxon>Dothideales</taxon>
        <taxon>Saccotheciaceae</taxon>
        <taxon>Aureobasidium</taxon>
    </lineage>
</organism>
<sequence>MSSRAVFLAVLISFLVKCEASTNGNYSATNLTPRITSTTVAPGLGAYILAALGQTPTYTNATTATAALNATSTSNGSSEVTSSSTRSTICYDNNPNKCWTDVYYTKPSIASTGVGAAYATSCSSVSSEYNSASNSWVNKHSYTSNYTDVIGGTSWIPVTYYANATTLCDGHARVNYSPAIATSSTTITTVGTAPSKSVGTASMGWMFPISSPVCSINPSDCDGLWKAYTTASSKWAVAANATHAVDAVFPTITPSPSMPPCINSSQSASNEAFSKSFYGCGLCTIFGNEVQLVYFPEPTTVSRDMCATTPSAKLTAYGKDDGTPYTGADLSASWNGFGIAPETAVVGTHTFTSGTAYISIKKVWALNRCSSHIGTTVSDAILALPSDRLLSLRYSQDHFQYFATTNKVTGYPFNFADLNSPVPYSAWNGQARCEFPGAADYKCNVIYEHDYNPQLAMPPGIRKLNPEWEGCQMWYGGLYDPPYALKPGTAVATPTVPFAKPPMTTSAAEASTVAPTTATATALADHTTERFTSTKEAEAETTQPAPTQGHNQDTQVAQSQTGGQNTQAAQNTQGGNQNNGGNNNNGNNNNNNNGQNTQAGQNTQGGNNGNGQNTQAGQTNQAGQNTQGQNQGGQNTQAQNSQGGQNGQEAQTQNGGQNTQGGPTQNGDHNTQAGQNQSGGQNTQARQTQSGAQNTQAGQSGQGAQTQNAGQGEHWNPTQAIGQNTQGGQNNQGANTANGAQNTQGSQAQGGSSAGNSQAPVKPQIYVFTAGTYTYTATKTNTVYVCGTDTVSVGGPAVTLPVDCVISAGTSGLIISTQAAAVTNRASAVTALPVFTKAVVVTVGTKVQTVSADSSGVVHIGSSKLTPGGSAATLDDGSVVSAESNGVKVGSTVVRYSTVAPAASAGPDVIVFIVGTKTVTASCPPGSTNQAVIGTVTITAGGAVQTLADGSRVSLASGGTIVVDGTSAAAIATPASAVVFTVNGTPVTAYRAADASSVATIDGTVVSRGGAPVTLSGGEVVSMGSDGLVVQQGSTTVPVSAFTAVSGSSDEDAETSAASGSGFGSGSGSGSDTTSNRGPISSTRNAQQNQGTQSSATATGTSGAASIFELSTKASLMTVALLISPLIFAIYL</sequence>
<evidence type="ECO:0000313" key="4">
    <source>
        <dbReference type="Proteomes" id="UP000304951"/>
    </source>
</evidence>
<feature type="compositionally biased region" description="Low complexity" evidence="1">
    <location>
        <begin position="722"/>
        <end position="759"/>
    </location>
</feature>
<feature type="compositionally biased region" description="Low complexity" evidence="1">
    <location>
        <begin position="557"/>
        <end position="667"/>
    </location>
</feature>
<protein>
    <submittedName>
        <fullName evidence="3">Uncharacterized protein</fullName>
    </submittedName>
</protein>
<feature type="region of interest" description="Disordered" evidence="1">
    <location>
        <begin position="1048"/>
        <end position="1099"/>
    </location>
</feature>
<proteinExistence type="predicted"/>
<evidence type="ECO:0000313" key="3">
    <source>
        <dbReference type="EMBL" id="THV66656.1"/>
    </source>
</evidence>
<accession>A0A4S8S8P6</accession>
<feature type="chain" id="PRO_5020385249" evidence="2">
    <location>
        <begin position="21"/>
        <end position="1132"/>
    </location>
</feature>
<gene>
    <name evidence="3" type="ORF">D6D28_08164</name>
</gene>
<feature type="compositionally biased region" description="Basic and acidic residues" evidence="1">
    <location>
        <begin position="528"/>
        <end position="538"/>
    </location>
</feature>
<dbReference type="Proteomes" id="UP000304951">
    <property type="component" value="Unassembled WGS sequence"/>
</dbReference>
<feature type="signal peptide" evidence="2">
    <location>
        <begin position="1"/>
        <end position="20"/>
    </location>
</feature>
<feature type="compositionally biased region" description="Low complexity" evidence="1">
    <location>
        <begin position="687"/>
        <end position="712"/>
    </location>
</feature>
<dbReference type="AlphaFoldDB" id="A0A4S8S8P6"/>
<keyword evidence="2" id="KW-0732">Signal</keyword>
<feature type="region of interest" description="Disordered" evidence="1">
    <location>
        <begin position="528"/>
        <end position="759"/>
    </location>
</feature>
<feature type="compositionally biased region" description="Polar residues" evidence="1">
    <location>
        <begin position="540"/>
        <end position="556"/>
    </location>
</feature>
<feature type="compositionally biased region" description="Low complexity" evidence="1">
    <location>
        <begin position="1090"/>
        <end position="1099"/>
    </location>
</feature>
<name>A0A4S8S8P6_AURPU</name>
<evidence type="ECO:0000256" key="1">
    <source>
        <dbReference type="SAM" id="MobiDB-lite"/>
    </source>
</evidence>
<reference evidence="3 4" key="1">
    <citation type="submission" date="2018-10" db="EMBL/GenBank/DDBJ databases">
        <title>Fifty Aureobasidium pullulans genomes reveal a recombining polyextremotolerant generalist.</title>
        <authorList>
            <person name="Gostincar C."/>
            <person name="Turk M."/>
            <person name="Zajc J."/>
            <person name="Gunde-Cimerman N."/>
        </authorList>
    </citation>
    <scope>NUCLEOTIDE SEQUENCE [LARGE SCALE GENOMIC DNA]</scope>
    <source>
        <strain evidence="3 4">EXF-11900</strain>
    </source>
</reference>
<feature type="compositionally biased region" description="Polar residues" evidence="1">
    <location>
        <begin position="1072"/>
        <end position="1089"/>
    </location>
</feature>